<keyword evidence="7" id="KW-1185">Reference proteome</keyword>
<comment type="cofactor">
    <cofactor evidence="1 5">
        <name>heme</name>
        <dbReference type="ChEBI" id="CHEBI:30413"/>
    </cofactor>
</comment>
<dbReference type="InterPro" id="IPR002403">
    <property type="entry name" value="Cyt_P450_E_grp-IV"/>
</dbReference>
<evidence type="ECO:0000313" key="6">
    <source>
        <dbReference type="EMBL" id="CAG8496846.1"/>
    </source>
</evidence>
<evidence type="ECO:0000256" key="4">
    <source>
        <dbReference type="ARBA" id="ARBA00023004"/>
    </source>
</evidence>
<dbReference type="InterPro" id="IPR036396">
    <property type="entry name" value="Cyt_P450_sf"/>
</dbReference>
<evidence type="ECO:0000256" key="5">
    <source>
        <dbReference type="PIRSR" id="PIRSR602403-1"/>
    </source>
</evidence>
<dbReference type="PANTHER" id="PTHR24305:SF166">
    <property type="entry name" value="CYTOCHROME P450 12A4, MITOCHONDRIAL-RELATED"/>
    <property type="match status" value="1"/>
</dbReference>
<dbReference type="GO" id="GO:0005506">
    <property type="term" value="F:iron ion binding"/>
    <property type="evidence" value="ECO:0007669"/>
    <property type="project" value="InterPro"/>
</dbReference>
<dbReference type="InterPro" id="IPR050121">
    <property type="entry name" value="Cytochrome_P450_monoxygenase"/>
</dbReference>
<keyword evidence="4 5" id="KW-0408">Iron</keyword>
<dbReference type="Gene3D" id="1.10.630.10">
    <property type="entry name" value="Cytochrome P450"/>
    <property type="match status" value="1"/>
</dbReference>
<evidence type="ECO:0000256" key="3">
    <source>
        <dbReference type="ARBA" id="ARBA00022723"/>
    </source>
</evidence>
<dbReference type="EMBL" id="CAJVQA010000949">
    <property type="protein sequence ID" value="CAG8496846.1"/>
    <property type="molecule type" value="Genomic_DNA"/>
</dbReference>
<keyword evidence="5" id="KW-0349">Heme</keyword>
<dbReference type="PRINTS" id="PR00465">
    <property type="entry name" value="EP450IV"/>
</dbReference>
<evidence type="ECO:0000313" key="7">
    <source>
        <dbReference type="Proteomes" id="UP000789759"/>
    </source>
</evidence>
<comment type="similarity">
    <text evidence="2">Belongs to the cytochrome P450 family.</text>
</comment>
<dbReference type="SUPFAM" id="SSF48264">
    <property type="entry name" value="Cytochrome P450"/>
    <property type="match status" value="1"/>
</dbReference>
<comment type="caution">
    <text evidence="6">The sequence shown here is derived from an EMBL/GenBank/DDBJ whole genome shotgun (WGS) entry which is preliminary data.</text>
</comment>
<dbReference type="Pfam" id="PF00067">
    <property type="entry name" value="p450"/>
    <property type="match status" value="1"/>
</dbReference>
<reference evidence="6" key="1">
    <citation type="submission" date="2021-06" db="EMBL/GenBank/DDBJ databases">
        <authorList>
            <person name="Kallberg Y."/>
            <person name="Tangrot J."/>
            <person name="Rosling A."/>
        </authorList>
    </citation>
    <scope>NUCLEOTIDE SEQUENCE</scope>
    <source>
        <strain evidence="6">FL966</strain>
    </source>
</reference>
<dbReference type="Proteomes" id="UP000789759">
    <property type="component" value="Unassembled WGS sequence"/>
</dbReference>
<proteinExistence type="inferred from homology"/>
<dbReference type="GO" id="GO:0020037">
    <property type="term" value="F:heme binding"/>
    <property type="evidence" value="ECO:0007669"/>
    <property type="project" value="InterPro"/>
</dbReference>
<sequence>MKSRRDTGKNSSTDLMHYLVTNCQYKSGRNLSDKEVAHIMIAMLMAGQHTSSTTSAWALLYLAQTPDLFNQLRQEQIKILGSLDVPLTYDSIKQLSLHDNVVRETLRLRPPILHIIRKVVRDMPIPGSNYVIPKDAYIQCVPALSARSNDYFDNAEDFNPYRWNDFDLQNKERDDDLIDYGFGALHSTSAKSPFLPFGRHRCIGEPFAYLQIKTIIATLVRIFDLELLNNKFPDCDFTTMMVQPKNPMVKYTRVDY</sequence>
<protein>
    <submittedName>
        <fullName evidence="6">5792_t:CDS:1</fullName>
    </submittedName>
</protein>
<accession>A0A9N9EXB0</accession>
<dbReference type="GO" id="GO:0004497">
    <property type="term" value="F:monooxygenase activity"/>
    <property type="evidence" value="ECO:0007669"/>
    <property type="project" value="InterPro"/>
</dbReference>
<name>A0A9N9EXB0_9GLOM</name>
<keyword evidence="3 5" id="KW-0479">Metal-binding</keyword>
<feature type="binding site" description="axial binding residue" evidence="5">
    <location>
        <position position="202"/>
    </location>
    <ligand>
        <name>heme</name>
        <dbReference type="ChEBI" id="CHEBI:30413"/>
    </ligand>
    <ligandPart>
        <name>Fe</name>
        <dbReference type="ChEBI" id="CHEBI:18248"/>
    </ligandPart>
</feature>
<evidence type="ECO:0000256" key="1">
    <source>
        <dbReference type="ARBA" id="ARBA00001971"/>
    </source>
</evidence>
<dbReference type="InterPro" id="IPR001128">
    <property type="entry name" value="Cyt_P450"/>
</dbReference>
<dbReference type="GO" id="GO:0016705">
    <property type="term" value="F:oxidoreductase activity, acting on paired donors, with incorporation or reduction of molecular oxygen"/>
    <property type="evidence" value="ECO:0007669"/>
    <property type="project" value="InterPro"/>
</dbReference>
<organism evidence="6 7">
    <name type="scientific">Cetraspora pellucida</name>
    <dbReference type="NCBI Taxonomy" id="1433469"/>
    <lineage>
        <taxon>Eukaryota</taxon>
        <taxon>Fungi</taxon>
        <taxon>Fungi incertae sedis</taxon>
        <taxon>Mucoromycota</taxon>
        <taxon>Glomeromycotina</taxon>
        <taxon>Glomeromycetes</taxon>
        <taxon>Diversisporales</taxon>
        <taxon>Gigasporaceae</taxon>
        <taxon>Cetraspora</taxon>
    </lineage>
</organism>
<evidence type="ECO:0000256" key="2">
    <source>
        <dbReference type="ARBA" id="ARBA00010617"/>
    </source>
</evidence>
<dbReference type="AlphaFoldDB" id="A0A9N9EXB0"/>
<dbReference type="PRINTS" id="PR00385">
    <property type="entry name" value="P450"/>
</dbReference>
<dbReference type="PANTHER" id="PTHR24305">
    <property type="entry name" value="CYTOCHROME P450"/>
    <property type="match status" value="1"/>
</dbReference>
<gene>
    <name evidence="6" type="ORF">CPELLU_LOCUS2256</name>
</gene>
<dbReference type="OrthoDB" id="1055148at2759"/>